<reference evidence="1" key="1">
    <citation type="journal article" date="2014" name="Int. J. Syst. Evol. Microbiol.">
        <title>Complete genome sequence of Corynebacterium casei LMG S-19264T (=DSM 44701T), isolated from a smear-ripened cheese.</title>
        <authorList>
            <consortium name="US DOE Joint Genome Institute (JGI-PGF)"/>
            <person name="Walter F."/>
            <person name="Albersmeier A."/>
            <person name="Kalinowski J."/>
            <person name="Ruckert C."/>
        </authorList>
    </citation>
    <scope>NUCLEOTIDE SEQUENCE</scope>
    <source>
        <strain evidence="1">CCM 7086</strain>
    </source>
</reference>
<organism evidence="1 2">
    <name type="scientific">Oxalicibacterium flavum</name>
    <dbReference type="NCBI Taxonomy" id="179467"/>
    <lineage>
        <taxon>Bacteria</taxon>
        <taxon>Pseudomonadati</taxon>
        <taxon>Pseudomonadota</taxon>
        <taxon>Betaproteobacteria</taxon>
        <taxon>Burkholderiales</taxon>
        <taxon>Oxalobacteraceae</taxon>
        <taxon>Oxalicibacterium</taxon>
    </lineage>
</organism>
<keyword evidence="2" id="KW-1185">Reference proteome</keyword>
<dbReference type="EMBL" id="BMCG01000005">
    <property type="protein sequence ID" value="GGC14816.1"/>
    <property type="molecule type" value="Genomic_DNA"/>
</dbReference>
<sequence length="153" mass="17548">MWSTHAPAIADGRNPLGNTPDPLVFLRRYARRLLRDVHGDDMTRAMPVLRRLIAQRVTPELQLRELLEIRASLQLKHVLHMLARELGFAAWEKCKQEIAHRPDSLLDGYRLELGMFNDHQLNWFADAATAQAWQREHGGYLVAYGTQMVAVLA</sequence>
<accession>A0A8J2XYQ9</accession>
<dbReference type="Proteomes" id="UP000620266">
    <property type="component" value="Unassembled WGS sequence"/>
</dbReference>
<comment type="caution">
    <text evidence="1">The sequence shown here is derived from an EMBL/GenBank/DDBJ whole genome shotgun (WGS) entry which is preliminary data.</text>
</comment>
<evidence type="ECO:0000313" key="2">
    <source>
        <dbReference type="Proteomes" id="UP000620266"/>
    </source>
</evidence>
<gene>
    <name evidence="1" type="ORF">GCM10007205_24640</name>
</gene>
<evidence type="ECO:0000313" key="1">
    <source>
        <dbReference type="EMBL" id="GGC14816.1"/>
    </source>
</evidence>
<dbReference type="RefSeq" id="WP_229729036.1">
    <property type="nucleotide sequence ID" value="NZ_BMCG01000005.1"/>
</dbReference>
<protein>
    <submittedName>
        <fullName evidence="1">Uncharacterized protein</fullName>
    </submittedName>
</protein>
<dbReference type="AlphaFoldDB" id="A0A8J2XYQ9"/>
<name>A0A8J2XYQ9_9BURK</name>
<proteinExistence type="predicted"/>
<reference evidence="1" key="2">
    <citation type="submission" date="2020-09" db="EMBL/GenBank/DDBJ databases">
        <authorList>
            <person name="Sun Q."/>
            <person name="Sedlacek I."/>
        </authorList>
    </citation>
    <scope>NUCLEOTIDE SEQUENCE</scope>
    <source>
        <strain evidence="1">CCM 7086</strain>
    </source>
</reference>